<feature type="non-terminal residue" evidence="2">
    <location>
        <position position="175"/>
    </location>
</feature>
<feature type="region of interest" description="Disordered" evidence="1">
    <location>
        <begin position="1"/>
        <end position="114"/>
    </location>
</feature>
<reference evidence="2" key="1">
    <citation type="journal article" date="2020" name="Stud. Mycol.">
        <title>101 Dothideomycetes genomes: a test case for predicting lifestyles and emergence of pathogens.</title>
        <authorList>
            <person name="Haridas S."/>
            <person name="Albert R."/>
            <person name="Binder M."/>
            <person name="Bloem J."/>
            <person name="Labutti K."/>
            <person name="Salamov A."/>
            <person name="Andreopoulos B."/>
            <person name="Baker S."/>
            <person name="Barry K."/>
            <person name="Bills G."/>
            <person name="Bluhm B."/>
            <person name="Cannon C."/>
            <person name="Castanera R."/>
            <person name="Culley D."/>
            <person name="Daum C."/>
            <person name="Ezra D."/>
            <person name="Gonzalez J."/>
            <person name="Henrissat B."/>
            <person name="Kuo A."/>
            <person name="Liang C."/>
            <person name="Lipzen A."/>
            <person name="Lutzoni F."/>
            <person name="Magnuson J."/>
            <person name="Mondo S."/>
            <person name="Nolan M."/>
            <person name="Ohm R."/>
            <person name="Pangilinan J."/>
            <person name="Park H.-J."/>
            <person name="Ramirez L."/>
            <person name="Alfaro M."/>
            <person name="Sun H."/>
            <person name="Tritt A."/>
            <person name="Yoshinaga Y."/>
            <person name="Zwiers L.-H."/>
            <person name="Turgeon B."/>
            <person name="Goodwin S."/>
            <person name="Spatafora J."/>
            <person name="Crous P."/>
            <person name="Grigoriev I."/>
        </authorList>
    </citation>
    <scope>NUCLEOTIDE SEQUENCE</scope>
    <source>
        <strain evidence="2">CBS 207.26</strain>
    </source>
</reference>
<feature type="compositionally biased region" description="Basic residues" evidence="1">
    <location>
        <begin position="30"/>
        <end position="49"/>
    </location>
</feature>
<keyword evidence="3" id="KW-1185">Reference proteome</keyword>
<evidence type="ECO:0000313" key="3">
    <source>
        <dbReference type="Proteomes" id="UP000800200"/>
    </source>
</evidence>
<organism evidence="2 3">
    <name type="scientific">Zopfia rhizophila CBS 207.26</name>
    <dbReference type="NCBI Taxonomy" id="1314779"/>
    <lineage>
        <taxon>Eukaryota</taxon>
        <taxon>Fungi</taxon>
        <taxon>Dikarya</taxon>
        <taxon>Ascomycota</taxon>
        <taxon>Pezizomycotina</taxon>
        <taxon>Dothideomycetes</taxon>
        <taxon>Dothideomycetes incertae sedis</taxon>
        <taxon>Zopfiaceae</taxon>
        <taxon>Zopfia</taxon>
    </lineage>
</organism>
<protein>
    <submittedName>
        <fullName evidence="2">Uncharacterized protein</fullName>
    </submittedName>
</protein>
<dbReference type="Proteomes" id="UP000800200">
    <property type="component" value="Unassembled WGS sequence"/>
</dbReference>
<sequence>MAGTSRPLRPQRAKKPTVPFEPPLPPRKTSTAKRRAASTRKASSGRRKAPAPAAEASDGDEAVLPTSATPTAVVEDLRSSPPVGPLPERPLSPIAPAQLPPTVEGLAPSGGSSPARELDYDIAISYRLIVNGKRVVFVEPKTTHHVFFSMEDVEKQVDEMLEAPESTINRQPLRI</sequence>
<accession>A0A6A6ET03</accession>
<name>A0A6A6ET03_9PEZI</name>
<dbReference type="EMBL" id="ML994612">
    <property type="protein sequence ID" value="KAF2194112.1"/>
    <property type="molecule type" value="Genomic_DNA"/>
</dbReference>
<gene>
    <name evidence="2" type="ORF">K469DRAFT_709619</name>
</gene>
<dbReference type="AlphaFoldDB" id="A0A6A6ET03"/>
<proteinExistence type="predicted"/>
<evidence type="ECO:0000313" key="2">
    <source>
        <dbReference type="EMBL" id="KAF2194112.1"/>
    </source>
</evidence>
<evidence type="ECO:0000256" key="1">
    <source>
        <dbReference type="SAM" id="MobiDB-lite"/>
    </source>
</evidence>